<feature type="domain" description="MIR" evidence="15">
    <location>
        <begin position="730"/>
        <end position="786"/>
    </location>
</feature>
<gene>
    <name evidence="16" type="ORF">RCL2_001518300</name>
</gene>
<comment type="catalytic activity">
    <reaction evidence="13">
        <text>a di-trans,poly-cis-dolichyl beta-D-mannosyl phosphate + L-seryl-[protein] = 3-O-(alpha-D-mannosyl)-L-seryl-[protein] + a di-trans,poly-cis-dolichyl phosphate + H(+)</text>
        <dbReference type="Rhea" id="RHEA:17377"/>
        <dbReference type="Rhea" id="RHEA-COMP:9863"/>
        <dbReference type="Rhea" id="RHEA-COMP:13546"/>
        <dbReference type="Rhea" id="RHEA-COMP:19498"/>
        <dbReference type="Rhea" id="RHEA-COMP:19501"/>
        <dbReference type="ChEBI" id="CHEBI:15378"/>
        <dbReference type="ChEBI" id="CHEBI:29999"/>
        <dbReference type="ChEBI" id="CHEBI:57683"/>
        <dbReference type="ChEBI" id="CHEBI:58211"/>
        <dbReference type="ChEBI" id="CHEBI:137321"/>
        <dbReference type="EC" id="2.4.1.109"/>
    </reaction>
</comment>
<feature type="transmembrane region" description="Helical" evidence="14">
    <location>
        <begin position="997"/>
        <end position="1013"/>
    </location>
</feature>
<dbReference type="OrthoDB" id="292747at2759"/>
<evidence type="ECO:0000256" key="2">
    <source>
        <dbReference type="ARBA" id="ARBA00004922"/>
    </source>
</evidence>
<dbReference type="InterPro" id="IPR003342">
    <property type="entry name" value="ArnT-like_N"/>
</dbReference>
<feature type="transmembrane region" description="Helical" evidence="14">
    <location>
        <begin position="500"/>
        <end position="518"/>
    </location>
</feature>
<comment type="subcellular location">
    <subcellularLocation>
        <location evidence="1">Endoplasmic reticulum membrane</location>
        <topology evidence="1">Multi-pass membrane protein</topology>
    </subcellularLocation>
</comment>
<evidence type="ECO:0000256" key="11">
    <source>
        <dbReference type="ARBA" id="ARBA00023136"/>
    </source>
</evidence>
<evidence type="ECO:0000259" key="15">
    <source>
        <dbReference type="PROSITE" id="PS50919"/>
    </source>
</evidence>
<dbReference type="Pfam" id="PF02815">
    <property type="entry name" value="MIR"/>
    <property type="match status" value="1"/>
</dbReference>
<dbReference type="InterPro" id="IPR016093">
    <property type="entry name" value="MIR_motif"/>
</dbReference>
<dbReference type="Pfam" id="PF16192">
    <property type="entry name" value="PMT_4TMC"/>
    <property type="match status" value="1"/>
</dbReference>
<proteinExistence type="inferred from homology"/>
<dbReference type="PROSITE" id="PS50919">
    <property type="entry name" value="MIR"/>
    <property type="match status" value="3"/>
</dbReference>
<dbReference type="EC" id="2.4.1.109" evidence="4"/>
<comment type="catalytic activity">
    <reaction evidence="12">
        <text>a di-trans,poly-cis-dolichyl beta-D-mannosyl phosphate + L-threonyl-[protein] = 3-O-(alpha-D-mannosyl)-L-threonyl-[protein] + a di-trans,poly-cis-dolichyl phosphate + H(+)</text>
        <dbReference type="Rhea" id="RHEA:53396"/>
        <dbReference type="Rhea" id="RHEA-COMP:11060"/>
        <dbReference type="Rhea" id="RHEA-COMP:13547"/>
        <dbReference type="Rhea" id="RHEA-COMP:19498"/>
        <dbReference type="Rhea" id="RHEA-COMP:19501"/>
        <dbReference type="ChEBI" id="CHEBI:15378"/>
        <dbReference type="ChEBI" id="CHEBI:30013"/>
        <dbReference type="ChEBI" id="CHEBI:57683"/>
        <dbReference type="ChEBI" id="CHEBI:58211"/>
        <dbReference type="ChEBI" id="CHEBI:137323"/>
        <dbReference type="EC" id="2.4.1.109"/>
    </reaction>
</comment>
<sequence>MPKGRYTKTILPLLIIGGTTAIISGGLAILYSVQRSSIYTPNNPEGSRKHVPKPSEYGMPYIPAILTTQDNVKIRIYVCKRHTDDEASSRPTVLMFHGNGGNMGDRLPIAERFYKDFKCNVVMVSYRGYGRSEGTPTEKGLCLDAKAALEYIRQDEILRYTKLIVYGQALGGAVAIDLIAKNEGKIDILILENTFLSIPKILPKIFPNFKFLCSEIWPSEQNIKKIKTIPILFLSGKKDEIIPQHHMKTLFDLTQTNSGKEWVEFSEGSHLDTVLQPNYFHYVDQFLQKHIIGWKVWNYFYHFMNSVRLDVWSSDDLDDSRSYNSFIGNNYSEMDQLKRRHTNTVQTQKEGFEHFEPVELDENGKTQKPARLPTTKLQVIKAFYEEYYDIILPLFFTFLSFWTRFYLISLSDIVLWDEAHFGKFASHYIKQEFYFDVHPPLGKMIVALAGLFAGYDGGFDFSSGTKYPENVNYTVMRMFLASFGAWLVPLAYATAIELDFSQHAVILVALMVLLDTAYICISRFILLDSMLLFFTFTTVYFMVKFHNQRHDPFSADWWLWLILTGVSIGCVSSIKWVGLFATALVGLYTIEDLWDKFGDLSIPKSIYLKHWIARIICLIILPILIYMLSFSIHFLILVNSGPGDAQMSSLFQAGLHGNDFSENPLEVAYGSKVTIKNMGYGGGLLHSHVQTYPEGSEQQQVTCYHHKDSNNDWIVKKPREAQKNDNDTEVEFVVHGDTIRLLHSITGRNLHSHQVPAPVTKSQLEVSGYGNETLGDVNDYWVIEVVDDMYTKSNRIRSLTTRIRFRHNLLGCYLRAANTILPQWGFKQIEVTCDKNNNPGDSFTHWNIERHWNDKLPSGGKSYYKSKFLHDFWHLNVAMYTTNNALVPDPDKEDILASTPRQWPLVEVGLRMCSWADEVVKFYLLGNPIVWWSGTASLVIFVFVLLYYLIRRQRKYKDFSPAQWDHFLYVGKVCGIGWLLHYLPFCIMGRVTYLHHYFPALYFSILMAAFMLDHFTVSCKPKTKNIIFGTFYSLIIIVFWYFKDLAFGINYPASELKNRKWLSTWNIAD</sequence>
<dbReference type="CDD" id="cd23284">
    <property type="entry name" value="beta-trefoil_MIR_PMT2-like"/>
    <property type="match status" value="1"/>
</dbReference>
<evidence type="ECO:0000313" key="16">
    <source>
        <dbReference type="EMBL" id="GES88216.1"/>
    </source>
</evidence>
<keyword evidence="6 16" id="KW-0808">Transferase</keyword>
<protein>
    <recommendedName>
        <fullName evidence="4">dolichyl-phosphate-mannose--protein mannosyltransferase</fullName>
        <ecNumber evidence="4">2.4.1.109</ecNumber>
    </recommendedName>
</protein>
<dbReference type="Pfam" id="PF12146">
    <property type="entry name" value="Hydrolase_4"/>
    <property type="match status" value="1"/>
</dbReference>
<feature type="transmembrane region" description="Helical" evidence="14">
    <location>
        <begin position="1025"/>
        <end position="1042"/>
    </location>
</feature>
<organism evidence="16 17">
    <name type="scientific">Rhizophagus clarus</name>
    <dbReference type="NCBI Taxonomy" id="94130"/>
    <lineage>
        <taxon>Eukaryota</taxon>
        <taxon>Fungi</taxon>
        <taxon>Fungi incertae sedis</taxon>
        <taxon>Mucoromycota</taxon>
        <taxon>Glomeromycotina</taxon>
        <taxon>Glomeromycetes</taxon>
        <taxon>Glomerales</taxon>
        <taxon>Glomeraceae</taxon>
        <taxon>Rhizophagus</taxon>
    </lineage>
</organism>
<feature type="transmembrane region" description="Helical" evidence="14">
    <location>
        <begin position="525"/>
        <end position="545"/>
    </location>
</feature>
<keyword evidence="9" id="KW-0256">Endoplasmic reticulum</keyword>
<evidence type="ECO:0000256" key="12">
    <source>
        <dbReference type="ARBA" id="ARBA00045085"/>
    </source>
</evidence>
<feature type="domain" description="MIR" evidence="15">
    <location>
        <begin position="793"/>
        <end position="851"/>
    </location>
</feature>
<feature type="transmembrane region" description="Helical" evidence="14">
    <location>
        <begin position="557"/>
        <end position="590"/>
    </location>
</feature>
<dbReference type="UniPathway" id="UPA00378"/>
<reference evidence="16" key="1">
    <citation type="submission" date="2019-10" db="EMBL/GenBank/DDBJ databases">
        <title>Conservation and host-specific expression of non-tandemly repeated heterogenous ribosome RNA gene in arbuscular mycorrhizal fungi.</title>
        <authorList>
            <person name="Maeda T."/>
            <person name="Kobayashi Y."/>
            <person name="Nakagawa T."/>
            <person name="Ezawa T."/>
            <person name="Yamaguchi K."/>
            <person name="Bino T."/>
            <person name="Nishimoto Y."/>
            <person name="Shigenobu S."/>
            <person name="Kawaguchi M."/>
        </authorList>
    </citation>
    <scope>NUCLEOTIDE SEQUENCE</scope>
    <source>
        <strain evidence="16">HR1</strain>
    </source>
</reference>
<dbReference type="InterPro" id="IPR027005">
    <property type="entry name" value="PMT-like"/>
</dbReference>
<feature type="transmembrane region" description="Helical" evidence="14">
    <location>
        <begin position="969"/>
        <end position="991"/>
    </location>
</feature>
<dbReference type="InterPro" id="IPR036300">
    <property type="entry name" value="MIR_dom_sf"/>
</dbReference>
<keyword evidence="10 14" id="KW-1133">Transmembrane helix</keyword>
<evidence type="ECO:0000256" key="13">
    <source>
        <dbReference type="ARBA" id="ARBA00045102"/>
    </source>
</evidence>
<dbReference type="InterPro" id="IPR029058">
    <property type="entry name" value="AB_hydrolase_fold"/>
</dbReference>
<dbReference type="AlphaFoldDB" id="A0A8H3LLN0"/>
<feature type="domain" description="MIR" evidence="15">
    <location>
        <begin position="664"/>
        <end position="718"/>
    </location>
</feature>
<feature type="transmembrane region" description="Helical" evidence="14">
    <location>
        <begin position="929"/>
        <end position="949"/>
    </location>
</feature>
<evidence type="ECO:0000256" key="7">
    <source>
        <dbReference type="ARBA" id="ARBA00022692"/>
    </source>
</evidence>
<dbReference type="SMART" id="SM00472">
    <property type="entry name" value="MIR"/>
    <property type="match status" value="3"/>
</dbReference>
<dbReference type="EMBL" id="BLAL01000176">
    <property type="protein sequence ID" value="GES88216.1"/>
    <property type="molecule type" value="Genomic_DNA"/>
</dbReference>
<dbReference type="FunFam" id="2.80.10.50:FF:000012">
    <property type="entry name" value="Protein O-mannosyl-transferase 1"/>
    <property type="match status" value="1"/>
</dbReference>
<feature type="transmembrane region" description="Helical" evidence="14">
    <location>
        <begin position="387"/>
        <end position="407"/>
    </location>
</feature>
<evidence type="ECO:0000256" key="14">
    <source>
        <dbReference type="SAM" id="Phobius"/>
    </source>
</evidence>
<dbReference type="SUPFAM" id="SSF53474">
    <property type="entry name" value="alpha/beta-Hydrolases"/>
    <property type="match status" value="1"/>
</dbReference>
<keyword evidence="8" id="KW-0677">Repeat</keyword>
<evidence type="ECO:0000256" key="4">
    <source>
        <dbReference type="ARBA" id="ARBA00012839"/>
    </source>
</evidence>
<evidence type="ECO:0000256" key="6">
    <source>
        <dbReference type="ARBA" id="ARBA00022679"/>
    </source>
</evidence>
<evidence type="ECO:0000256" key="10">
    <source>
        <dbReference type="ARBA" id="ARBA00022989"/>
    </source>
</evidence>
<dbReference type="InterPro" id="IPR022742">
    <property type="entry name" value="Hydrolase_4"/>
</dbReference>
<evidence type="ECO:0000256" key="9">
    <source>
        <dbReference type="ARBA" id="ARBA00022824"/>
    </source>
</evidence>
<dbReference type="Gene3D" id="3.40.50.1820">
    <property type="entry name" value="alpha/beta hydrolase"/>
    <property type="match status" value="1"/>
</dbReference>
<dbReference type="Proteomes" id="UP000615446">
    <property type="component" value="Unassembled WGS sequence"/>
</dbReference>
<evidence type="ECO:0000256" key="1">
    <source>
        <dbReference type="ARBA" id="ARBA00004477"/>
    </source>
</evidence>
<name>A0A8H3LLN0_9GLOM</name>
<accession>A0A8H3LLN0</accession>
<dbReference type="GO" id="GO:0005789">
    <property type="term" value="C:endoplasmic reticulum membrane"/>
    <property type="evidence" value="ECO:0007669"/>
    <property type="project" value="UniProtKB-SubCell"/>
</dbReference>
<evidence type="ECO:0000256" key="3">
    <source>
        <dbReference type="ARBA" id="ARBA00007222"/>
    </source>
</evidence>
<comment type="pathway">
    <text evidence="2">Protein modification; protein glycosylation.</text>
</comment>
<evidence type="ECO:0000256" key="5">
    <source>
        <dbReference type="ARBA" id="ARBA00022676"/>
    </source>
</evidence>
<feature type="transmembrane region" description="Helical" evidence="14">
    <location>
        <begin position="12"/>
        <end position="33"/>
    </location>
</feature>
<feature type="transmembrane region" description="Helical" evidence="14">
    <location>
        <begin position="611"/>
        <end position="638"/>
    </location>
</feature>
<evidence type="ECO:0000256" key="8">
    <source>
        <dbReference type="ARBA" id="ARBA00022737"/>
    </source>
</evidence>
<dbReference type="SUPFAM" id="SSF82109">
    <property type="entry name" value="MIR domain"/>
    <property type="match status" value="1"/>
</dbReference>
<dbReference type="PANTHER" id="PTHR10050">
    <property type="entry name" value="DOLICHYL-PHOSPHATE-MANNOSE--PROTEIN MANNOSYLTRANSFERASE"/>
    <property type="match status" value="1"/>
</dbReference>
<comment type="similarity">
    <text evidence="3">Belongs to the glycosyltransferase 39 family.</text>
</comment>
<dbReference type="InterPro" id="IPR032421">
    <property type="entry name" value="PMT_4TMC"/>
</dbReference>
<keyword evidence="7 14" id="KW-0812">Transmembrane</keyword>
<dbReference type="Gene3D" id="2.80.10.50">
    <property type="match status" value="1"/>
</dbReference>
<keyword evidence="5" id="KW-0328">Glycosyltransferase</keyword>
<evidence type="ECO:0000313" key="17">
    <source>
        <dbReference type="Proteomes" id="UP000615446"/>
    </source>
</evidence>
<comment type="caution">
    <text evidence="16">The sequence shown here is derived from an EMBL/GenBank/DDBJ whole genome shotgun (WGS) entry which is preliminary data.</text>
</comment>
<dbReference type="PANTHER" id="PTHR10050:SF46">
    <property type="entry name" value="PROTEIN O-MANNOSYL-TRANSFERASE 2"/>
    <property type="match status" value="1"/>
</dbReference>
<feature type="transmembrane region" description="Helical" evidence="14">
    <location>
        <begin position="475"/>
        <end position="494"/>
    </location>
</feature>
<keyword evidence="11 14" id="KW-0472">Membrane</keyword>
<dbReference type="GO" id="GO:0004169">
    <property type="term" value="F:dolichyl-phosphate-mannose-protein mannosyltransferase activity"/>
    <property type="evidence" value="ECO:0007669"/>
    <property type="project" value="UniProtKB-EC"/>
</dbReference>
<dbReference type="Pfam" id="PF02366">
    <property type="entry name" value="PMT"/>
    <property type="match status" value="1"/>
</dbReference>